<comment type="caution">
    <text evidence="4">The sequence shown here is derived from an EMBL/GenBank/DDBJ whole genome shotgun (WGS) entry which is preliminary data.</text>
</comment>
<evidence type="ECO:0000259" key="3">
    <source>
        <dbReference type="PROSITE" id="PS50043"/>
    </source>
</evidence>
<dbReference type="InterPro" id="IPR000792">
    <property type="entry name" value="Tscrpt_reg_LuxR_C"/>
</dbReference>
<dbReference type="PANTHER" id="PTHR16305">
    <property type="entry name" value="TESTICULAR SOLUBLE ADENYLYL CYCLASE"/>
    <property type="match status" value="1"/>
</dbReference>
<keyword evidence="2" id="KW-0067">ATP-binding</keyword>
<name>A0ABP6SQ52_9ACTN</name>
<dbReference type="PRINTS" id="PR00038">
    <property type="entry name" value="HTHLUXR"/>
</dbReference>
<dbReference type="SUPFAM" id="SSF46894">
    <property type="entry name" value="C-terminal effector domain of the bipartite response regulators"/>
    <property type="match status" value="1"/>
</dbReference>
<dbReference type="SMART" id="SM00421">
    <property type="entry name" value="HTH_LUXR"/>
    <property type="match status" value="1"/>
</dbReference>
<dbReference type="RefSeq" id="WP_345726072.1">
    <property type="nucleotide sequence ID" value="NZ_BAAAYN010000002.1"/>
</dbReference>
<sequence length="933" mass="98382">MDTSRAFVGRGPETMILAEAWRATLSGDPKVISVTGAPGTGKTRLVEHFLSCLSGVSTLWLAADENEVERQWEILHQAVARLPSSATADSIRTPDPQANPVFVGDALAADLRRTGPTAVVVDDAHWADRASIEAIRYAARRMHSAPVLVVVIHHPPGAVRRIPDGRPNPGLPDGWRRMVESDRGVELELGGLAPDELMQLAALEGRAGLSPAGAARLWQLTDGNPLHVRHLLPQLSMRTLAADGSPLPAPHSISATIASQLATCRAPTRELVSAAAVLGERFRLADAATVAELASEPLAAATTEALAVGLIVEAPGSGGREFAFADRLTRSSLYHDRALAYRQELHRRAAQLGGRNALEHRLTAAAGGVDPELADDAERAARERWRRGELTAAAALYRHAVELTPRGRVRFARVLTTVEALLVAGDAAGAQDYESDVAAAPEGPWRNYVAGYQLLLSGRLPEAKALLDEALATVRTALQRPGLTNPAESLGEPTPGGLQARIAAQLAIIAILTLDYRDMIRYGVEAVEAPATEPWVAAYTHFARAIGLALSGRAEEAVATLADADAPGAAGALDALCARGIIALWTDRLADADRDLRQSVARATAGEALRIGQALGYLSEVEYRRGELTDAVLHAELALGDAEESLRIWEYAILHALACYPRAARAEWSAADAHVRAAAHWAGLIGAGTGLAYAAAGLAAIAQAKDDPTALLAAASDIEKHYDSQEPGTHLFGPLRADALAQLGRPDEANAALADYLSKLARPERRSARLGVARVRARIALAHGRNRDALAACSEALALATEIGLPLEVARINLLTGRCLAALDRRAPAVAALRTALLQAKAIGATAYATQATDAARTLGLSISTPEAVFSGLTATELSIARLIGANRTNKQIAVELSLSIKTVEGHLTAIYRKLGVGGRGELRELAARPSAG</sequence>
<evidence type="ECO:0000256" key="1">
    <source>
        <dbReference type="ARBA" id="ARBA00022741"/>
    </source>
</evidence>
<dbReference type="EMBL" id="BAAAYN010000002">
    <property type="protein sequence ID" value="GAA3382157.1"/>
    <property type="molecule type" value="Genomic_DNA"/>
</dbReference>
<keyword evidence="1" id="KW-0547">Nucleotide-binding</keyword>
<dbReference type="InterPro" id="IPR011990">
    <property type="entry name" value="TPR-like_helical_dom_sf"/>
</dbReference>
<dbReference type="InterPro" id="IPR027417">
    <property type="entry name" value="P-loop_NTPase"/>
</dbReference>
<accession>A0ABP6SQ52</accession>
<keyword evidence="5" id="KW-1185">Reference proteome</keyword>
<dbReference type="PROSITE" id="PS50043">
    <property type="entry name" value="HTH_LUXR_2"/>
    <property type="match status" value="1"/>
</dbReference>
<dbReference type="InterPro" id="IPR016032">
    <property type="entry name" value="Sig_transdc_resp-reg_C-effctor"/>
</dbReference>
<feature type="domain" description="HTH luxR-type" evidence="3">
    <location>
        <begin position="866"/>
        <end position="931"/>
    </location>
</feature>
<evidence type="ECO:0000313" key="4">
    <source>
        <dbReference type="EMBL" id="GAA3382157.1"/>
    </source>
</evidence>
<dbReference type="Gene3D" id="3.40.50.300">
    <property type="entry name" value="P-loop containing nucleotide triphosphate hydrolases"/>
    <property type="match status" value="1"/>
</dbReference>
<dbReference type="Pfam" id="PF13191">
    <property type="entry name" value="AAA_16"/>
    <property type="match status" value="1"/>
</dbReference>
<dbReference type="InterPro" id="IPR036388">
    <property type="entry name" value="WH-like_DNA-bd_sf"/>
</dbReference>
<protein>
    <recommendedName>
        <fullName evidence="3">HTH luxR-type domain-containing protein</fullName>
    </recommendedName>
</protein>
<organism evidence="4 5">
    <name type="scientific">Cryptosporangium minutisporangium</name>
    <dbReference type="NCBI Taxonomy" id="113569"/>
    <lineage>
        <taxon>Bacteria</taxon>
        <taxon>Bacillati</taxon>
        <taxon>Actinomycetota</taxon>
        <taxon>Actinomycetes</taxon>
        <taxon>Cryptosporangiales</taxon>
        <taxon>Cryptosporangiaceae</taxon>
        <taxon>Cryptosporangium</taxon>
    </lineage>
</organism>
<dbReference type="CDD" id="cd06170">
    <property type="entry name" value="LuxR_C_like"/>
    <property type="match status" value="1"/>
</dbReference>
<dbReference type="SUPFAM" id="SSF48452">
    <property type="entry name" value="TPR-like"/>
    <property type="match status" value="1"/>
</dbReference>
<proteinExistence type="predicted"/>
<evidence type="ECO:0000313" key="5">
    <source>
        <dbReference type="Proteomes" id="UP001501676"/>
    </source>
</evidence>
<dbReference type="Proteomes" id="UP001501676">
    <property type="component" value="Unassembled WGS sequence"/>
</dbReference>
<dbReference type="Gene3D" id="1.10.10.10">
    <property type="entry name" value="Winged helix-like DNA-binding domain superfamily/Winged helix DNA-binding domain"/>
    <property type="match status" value="1"/>
</dbReference>
<dbReference type="Pfam" id="PF00196">
    <property type="entry name" value="GerE"/>
    <property type="match status" value="1"/>
</dbReference>
<dbReference type="InterPro" id="IPR041664">
    <property type="entry name" value="AAA_16"/>
</dbReference>
<dbReference type="SUPFAM" id="SSF52540">
    <property type="entry name" value="P-loop containing nucleoside triphosphate hydrolases"/>
    <property type="match status" value="1"/>
</dbReference>
<evidence type="ECO:0000256" key="2">
    <source>
        <dbReference type="ARBA" id="ARBA00022840"/>
    </source>
</evidence>
<reference evidence="5" key="1">
    <citation type="journal article" date="2019" name="Int. J. Syst. Evol. Microbiol.">
        <title>The Global Catalogue of Microorganisms (GCM) 10K type strain sequencing project: providing services to taxonomists for standard genome sequencing and annotation.</title>
        <authorList>
            <consortium name="The Broad Institute Genomics Platform"/>
            <consortium name="The Broad Institute Genome Sequencing Center for Infectious Disease"/>
            <person name="Wu L."/>
            <person name="Ma J."/>
        </authorList>
    </citation>
    <scope>NUCLEOTIDE SEQUENCE [LARGE SCALE GENOMIC DNA]</scope>
    <source>
        <strain evidence="5">JCM 9458</strain>
    </source>
</reference>
<dbReference type="PANTHER" id="PTHR16305:SF35">
    <property type="entry name" value="TRANSCRIPTIONAL ACTIVATOR DOMAIN"/>
    <property type="match status" value="1"/>
</dbReference>
<gene>
    <name evidence="4" type="ORF">GCM10020369_02880</name>
</gene>